<organism evidence="2 3">
    <name type="scientific">Aphanomyces astaci</name>
    <name type="common">Crayfish plague agent</name>
    <dbReference type="NCBI Taxonomy" id="112090"/>
    <lineage>
        <taxon>Eukaryota</taxon>
        <taxon>Sar</taxon>
        <taxon>Stramenopiles</taxon>
        <taxon>Oomycota</taxon>
        <taxon>Saprolegniomycetes</taxon>
        <taxon>Saprolegniales</taxon>
        <taxon>Verrucalvaceae</taxon>
        <taxon>Aphanomyces</taxon>
    </lineage>
</organism>
<name>A0A397BDI1_APHAT</name>
<evidence type="ECO:0000256" key="1">
    <source>
        <dbReference type="SAM" id="SignalP"/>
    </source>
</evidence>
<feature type="signal peptide" evidence="1">
    <location>
        <begin position="1"/>
        <end position="20"/>
    </location>
</feature>
<dbReference type="AlphaFoldDB" id="A0A397BDI1"/>
<proteinExistence type="predicted"/>
<keyword evidence="1" id="KW-0732">Signal</keyword>
<evidence type="ECO:0000313" key="3">
    <source>
        <dbReference type="Proteomes" id="UP000265427"/>
    </source>
</evidence>
<sequence>MRCAHLVAVATTLVQSIIHAVPCSSSVDLVNVTSFLEACEASVPGGNAPQFSRLNTTQYCSVPACRSYEDAVFALPCDATNRTSPLTKSLCAFIDSTASTKPPSPTTNIAPSSPCSSDIVQVRTPLKLKCRQVFGSRNLTTQEDLRAYCAIDTCVANVKQYANLSCTVGEVAAATYATICDDVTSTPYVPPATTCSADVLEVRGALKLRCEQVSGFPSLMNASTVADLEAYCAYPECKANVQQYANLTCGLNGYPSSLYASICDDVSKPPPLALPQCSAEVVDARAALKLKCQQDTGLSPLNLTTSAARTAFCVNIACSGHLKQYANVNCSIYGAPAAVWSTLCEPVVKSPYFTTPAPTPPLTKSTECAATAYPFGFDVAKTRCTTAAGITSLMTSSGSVATLAALCQFPECATTFLLFKGLACTFQGVPASTVAAICTPVAAPRGPVMTSIPSVATTTTLHSNAILLLGLLVLMPFVCAPY</sequence>
<dbReference type="Proteomes" id="UP000265427">
    <property type="component" value="Unassembled WGS sequence"/>
</dbReference>
<feature type="chain" id="PRO_5017442611" description="FZ domain-containing protein" evidence="1">
    <location>
        <begin position="21"/>
        <end position="482"/>
    </location>
</feature>
<accession>A0A397BDI1</accession>
<evidence type="ECO:0008006" key="4">
    <source>
        <dbReference type="Google" id="ProtNLM"/>
    </source>
</evidence>
<evidence type="ECO:0000313" key="2">
    <source>
        <dbReference type="EMBL" id="RHY18698.1"/>
    </source>
</evidence>
<protein>
    <recommendedName>
        <fullName evidence="4">FZ domain-containing protein</fullName>
    </recommendedName>
</protein>
<reference evidence="2 3" key="1">
    <citation type="submission" date="2018-08" db="EMBL/GenBank/DDBJ databases">
        <title>Aphanomyces genome sequencing and annotation.</title>
        <authorList>
            <person name="Minardi D."/>
            <person name="Oidtmann B."/>
            <person name="Van Der Giezen M."/>
            <person name="Studholme D.J."/>
        </authorList>
    </citation>
    <scope>NUCLEOTIDE SEQUENCE [LARGE SCALE GENOMIC DNA]</scope>
    <source>
        <strain evidence="2 3">Kv</strain>
    </source>
</reference>
<comment type="caution">
    <text evidence="2">The sequence shown here is derived from an EMBL/GenBank/DDBJ whole genome shotgun (WGS) entry which is preliminary data.</text>
</comment>
<dbReference type="EMBL" id="QUSZ01003376">
    <property type="protein sequence ID" value="RHY18698.1"/>
    <property type="molecule type" value="Genomic_DNA"/>
</dbReference>
<gene>
    <name evidence="2" type="ORF">DYB36_010285</name>
</gene>